<reference evidence="8" key="1">
    <citation type="submission" date="2022-02" db="EMBL/GenBank/DDBJ databases">
        <authorList>
            <person name="Henning P.M."/>
            <person name="McCubbin A.G."/>
            <person name="Shore J.S."/>
        </authorList>
    </citation>
    <scope>NUCLEOTIDE SEQUENCE</scope>
    <source>
        <strain evidence="8">F60SS</strain>
        <tissue evidence="8">Leaves</tissue>
    </source>
</reference>
<keyword evidence="4 6" id="KW-0808">Transferase</keyword>
<gene>
    <name evidence="8" type="ORF">Tsubulata_019759</name>
</gene>
<protein>
    <recommendedName>
        <fullName evidence="7">Glycosyltransferase</fullName>
        <ecNumber evidence="7">2.4.1.-</ecNumber>
    </recommendedName>
</protein>
<dbReference type="CDD" id="cd03784">
    <property type="entry name" value="GT1_Gtf-like"/>
    <property type="match status" value="1"/>
</dbReference>
<dbReference type="SUPFAM" id="SSF53756">
    <property type="entry name" value="UDP-Glycosyltransferase/glycogen phosphorylase"/>
    <property type="match status" value="1"/>
</dbReference>
<keyword evidence="3 6" id="KW-0328">Glycosyltransferase</keyword>
<name>A0A9Q0J0E1_9ROSI</name>
<dbReference type="GO" id="GO:0047213">
    <property type="term" value="F:anthocyanidin 3-O-glucosyltransferase activity"/>
    <property type="evidence" value="ECO:0007669"/>
    <property type="project" value="UniProtKB-EC"/>
</dbReference>
<dbReference type="GO" id="GO:0080044">
    <property type="term" value="F:quercetin 7-O-glucosyltransferase activity"/>
    <property type="evidence" value="ECO:0007669"/>
    <property type="project" value="TreeGrafter"/>
</dbReference>
<evidence type="ECO:0000256" key="6">
    <source>
        <dbReference type="RuleBase" id="RU003718"/>
    </source>
</evidence>
<dbReference type="Proteomes" id="UP001141552">
    <property type="component" value="Unassembled WGS sequence"/>
</dbReference>
<dbReference type="FunFam" id="3.40.50.2000:FF:000057">
    <property type="entry name" value="Glycosyltransferase"/>
    <property type="match status" value="1"/>
</dbReference>
<dbReference type="InterPro" id="IPR035595">
    <property type="entry name" value="UDP_glycos_trans_CS"/>
</dbReference>
<keyword evidence="9" id="KW-1185">Reference proteome</keyword>
<dbReference type="FunFam" id="3.40.50.2000:FF:000019">
    <property type="entry name" value="Glycosyltransferase"/>
    <property type="match status" value="1"/>
</dbReference>
<dbReference type="PROSITE" id="PS00375">
    <property type="entry name" value="UDPGT"/>
    <property type="match status" value="1"/>
</dbReference>
<dbReference type="Pfam" id="PF00201">
    <property type="entry name" value="UDPGT"/>
    <property type="match status" value="1"/>
</dbReference>
<evidence type="ECO:0000256" key="3">
    <source>
        <dbReference type="ARBA" id="ARBA00022676"/>
    </source>
</evidence>
<evidence type="ECO:0000256" key="7">
    <source>
        <dbReference type="RuleBase" id="RU362057"/>
    </source>
</evidence>
<proteinExistence type="inferred from homology"/>
<comment type="catalytic activity">
    <reaction evidence="5">
        <text>an anthocyanidin + UDP-alpha-D-glucose + H(+) = an anthocyanidin 3-O-beta-D-glucoside + UDP</text>
        <dbReference type="Rhea" id="RHEA:20093"/>
        <dbReference type="ChEBI" id="CHEBI:15378"/>
        <dbReference type="ChEBI" id="CHEBI:16307"/>
        <dbReference type="ChEBI" id="CHEBI:58223"/>
        <dbReference type="ChEBI" id="CHEBI:58885"/>
        <dbReference type="ChEBI" id="CHEBI:143576"/>
        <dbReference type="EC" id="2.4.1.115"/>
    </reaction>
</comment>
<reference evidence="8" key="2">
    <citation type="journal article" date="2023" name="Plants (Basel)">
        <title>Annotation of the Turnera subulata (Passifloraceae) Draft Genome Reveals the S-Locus Evolved after the Divergence of Turneroideae from Passifloroideae in a Stepwise Manner.</title>
        <authorList>
            <person name="Henning P.M."/>
            <person name="Roalson E.H."/>
            <person name="Mir W."/>
            <person name="McCubbin A.G."/>
            <person name="Shore J.S."/>
        </authorList>
    </citation>
    <scope>NUCLEOTIDE SEQUENCE</scope>
    <source>
        <strain evidence="8">F60SS</strain>
    </source>
</reference>
<sequence>MEDKRRHVLLVPYPGQGHVNPMMQFARRLVSKGLKATLATSVFIAKSMHLSSSVGQVHLDVISDGYDELGPAAEAPSADTYLARLKAEGSRTLTGLILKHQSTPTPVDCVVYEPFLAWALDVAKEFGLVGAAFFTQPCTVDYIYYSIHHKLLSLEQVSSSSGPVSIPGLPLQLELRDMPSFIGAPASYPAYFLMLLNQFSNADKADFILINTFYKLEAEAVDTMLKVCPVLTIGPTIPSIYLDRRLQNDDEYNIDLFTLDASVSTKWLSDKPPRSVVYVAFGSISDLSEKQMEELAWGLKRSNFYFLWVVRATEQAKLPKIFMEELGDRGCVASWSPQVKVLADQAVGCFLTHSGWNSTIEAVSLGVPMVAMPQWTDQPPNAKLVEDFWKVGIRVRVGEDGIVPREEIERCIREVMVGEKGKEIKKNTEKWRELAIEAVSEGGSSDVNIDKFVAKVIKSRIT</sequence>
<comment type="similarity">
    <text evidence="2 6">Belongs to the UDP-glycosyltransferase family.</text>
</comment>
<accession>A0A9Q0J0E1</accession>
<dbReference type="InterPro" id="IPR002213">
    <property type="entry name" value="UDP_glucos_trans"/>
</dbReference>
<evidence type="ECO:0000256" key="2">
    <source>
        <dbReference type="ARBA" id="ARBA00009995"/>
    </source>
</evidence>
<dbReference type="PANTHER" id="PTHR11926:SF1311">
    <property type="entry name" value="UDP-GLYCOSYLTRANSFERASE 74F2"/>
    <property type="match status" value="1"/>
</dbReference>
<dbReference type="OrthoDB" id="5835829at2759"/>
<dbReference type="EC" id="2.4.1.-" evidence="7"/>
<evidence type="ECO:0000256" key="4">
    <source>
        <dbReference type="ARBA" id="ARBA00022679"/>
    </source>
</evidence>
<organism evidence="8 9">
    <name type="scientific">Turnera subulata</name>
    <dbReference type="NCBI Taxonomy" id="218843"/>
    <lineage>
        <taxon>Eukaryota</taxon>
        <taxon>Viridiplantae</taxon>
        <taxon>Streptophyta</taxon>
        <taxon>Embryophyta</taxon>
        <taxon>Tracheophyta</taxon>
        <taxon>Spermatophyta</taxon>
        <taxon>Magnoliopsida</taxon>
        <taxon>eudicotyledons</taxon>
        <taxon>Gunneridae</taxon>
        <taxon>Pentapetalae</taxon>
        <taxon>rosids</taxon>
        <taxon>fabids</taxon>
        <taxon>Malpighiales</taxon>
        <taxon>Passifloraceae</taxon>
        <taxon>Turnera</taxon>
    </lineage>
</organism>
<dbReference type="GO" id="GO:0080043">
    <property type="term" value="F:quercetin 3-O-glucosyltransferase activity"/>
    <property type="evidence" value="ECO:0007669"/>
    <property type="project" value="TreeGrafter"/>
</dbReference>
<evidence type="ECO:0000256" key="5">
    <source>
        <dbReference type="ARBA" id="ARBA00047606"/>
    </source>
</evidence>
<dbReference type="EMBL" id="JAKUCV010007393">
    <property type="protein sequence ID" value="KAJ4823664.1"/>
    <property type="molecule type" value="Genomic_DNA"/>
</dbReference>
<evidence type="ECO:0000256" key="1">
    <source>
        <dbReference type="ARBA" id="ARBA00004935"/>
    </source>
</evidence>
<dbReference type="GO" id="GO:0032787">
    <property type="term" value="P:monocarboxylic acid metabolic process"/>
    <property type="evidence" value="ECO:0007669"/>
    <property type="project" value="UniProtKB-ARBA"/>
</dbReference>
<evidence type="ECO:0000313" key="8">
    <source>
        <dbReference type="EMBL" id="KAJ4823664.1"/>
    </source>
</evidence>
<evidence type="ECO:0000313" key="9">
    <source>
        <dbReference type="Proteomes" id="UP001141552"/>
    </source>
</evidence>
<dbReference type="Gene3D" id="3.40.50.2000">
    <property type="entry name" value="Glycogen Phosphorylase B"/>
    <property type="match status" value="2"/>
</dbReference>
<dbReference type="AlphaFoldDB" id="A0A9Q0J0E1"/>
<comment type="caution">
    <text evidence="8">The sequence shown here is derived from an EMBL/GenBank/DDBJ whole genome shotgun (WGS) entry which is preliminary data.</text>
</comment>
<comment type="pathway">
    <text evidence="1">Pigment biosynthesis; anthocyanin biosynthesis.</text>
</comment>
<dbReference type="PANTHER" id="PTHR11926">
    <property type="entry name" value="GLUCOSYL/GLUCURONOSYL TRANSFERASES"/>
    <property type="match status" value="1"/>
</dbReference>